<proteinExistence type="predicted"/>
<dbReference type="Proteomes" id="UP000555448">
    <property type="component" value="Unassembled WGS sequence"/>
</dbReference>
<feature type="transmembrane region" description="Helical" evidence="1">
    <location>
        <begin position="185"/>
        <end position="204"/>
    </location>
</feature>
<feature type="transmembrane region" description="Helical" evidence="1">
    <location>
        <begin position="289"/>
        <end position="311"/>
    </location>
</feature>
<keyword evidence="3" id="KW-0808">Transferase</keyword>
<gene>
    <name evidence="3" type="ORF">HNO88_002284</name>
</gene>
<dbReference type="PANTHER" id="PTHR36927">
    <property type="entry name" value="BLR4337 PROTEIN"/>
    <property type="match status" value="1"/>
</dbReference>
<dbReference type="Pfam" id="PF01757">
    <property type="entry name" value="Acyl_transf_3"/>
    <property type="match status" value="1"/>
</dbReference>
<keyword evidence="4" id="KW-1185">Reference proteome</keyword>
<keyword evidence="1" id="KW-0472">Membrane</keyword>
<feature type="transmembrane region" description="Helical" evidence="1">
    <location>
        <begin position="152"/>
        <end position="173"/>
    </location>
</feature>
<keyword evidence="3" id="KW-0012">Acyltransferase</keyword>
<keyword evidence="1" id="KW-0812">Transmembrane</keyword>
<dbReference type="GO" id="GO:0016747">
    <property type="term" value="F:acyltransferase activity, transferring groups other than amino-acyl groups"/>
    <property type="evidence" value="ECO:0007669"/>
    <property type="project" value="InterPro"/>
</dbReference>
<keyword evidence="1" id="KW-1133">Transmembrane helix</keyword>
<feature type="transmembrane region" description="Helical" evidence="1">
    <location>
        <begin position="224"/>
        <end position="240"/>
    </location>
</feature>
<dbReference type="AlphaFoldDB" id="A0A7W7KB72"/>
<feature type="transmembrane region" description="Helical" evidence="1">
    <location>
        <begin position="354"/>
        <end position="375"/>
    </location>
</feature>
<dbReference type="PANTHER" id="PTHR36927:SF3">
    <property type="entry name" value="GLUCANS BIOSYNTHESIS PROTEIN C"/>
    <property type="match status" value="1"/>
</dbReference>
<feature type="transmembrane region" description="Helical" evidence="1">
    <location>
        <begin position="64"/>
        <end position="87"/>
    </location>
</feature>
<feature type="domain" description="Acyltransferase 3" evidence="2">
    <location>
        <begin position="17"/>
        <end position="368"/>
    </location>
</feature>
<protein>
    <submittedName>
        <fullName evidence="3">Surface polysaccharide O-acyltransferase-like enzyme</fullName>
    </submittedName>
</protein>
<organism evidence="3 4">
    <name type="scientific">Novosphingobium chloroacetimidivorans</name>
    <dbReference type="NCBI Taxonomy" id="1428314"/>
    <lineage>
        <taxon>Bacteria</taxon>
        <taxon>Pseudomonadati</taxon>
        <taxon>Pseudomonadota</taxon>
        <taxon>Alphaproteobacteria</taxon>
        <taxon>Sphingomonadales</taxon>
        <taxon>Sphingomonadaceae</taxon>
        <taxon>Novosphingobium</taxon>
    </lineage>
</organism>
<dbReference type="RefSeq" id="WP_246381609.1">
    <property type="nucleotide sequence ID" value="NZ_JACHLR010000009.1"/>
</dbReference>
<name>A0A7W7KB72_9SPHN</name>
<dbReference type="InterPro" id="IPR002656">
    <property type="entry name" value="Acyl_transf_3_dom"/>
</dbReference>
<comment type="caution">
    <text evidence="3">The sequence shown here is derived from an EMBL/GenBank/DDBJ whole genome shotgun (WGS) entry which is preliminary data.</text>
</comment>
<evidence type="ECO:0000313" key="3">
    <source>
        <dbReference type="EMBL" id="MBB4858958.1"/>
    </source>
</evidence>
<evidence type="ECO:0000256" key="1">
    <source>
        <dbReference type="SAM" id="Phobius"/>
    </source>
</evidence>
<dbReference type="InterPro" id="IPR050623">
    <property type="entry name" value="Glucan_succinyl_AcylTrfase"/>
</dbReference>
<reference evidence="3 4" key="1">
    <citation type="submission" date="2020-08" db="EMBL/GenBank/DDBJ databases">
        <title>Functional genomics of gut bacteria from endangered species of beetles.</title>
        <authorList>
            <person name="Carlos-Shanley C."/>
        </authorList>
    </citation>
    <scope>NUCLEOTIDE SEQUENCE [LARGE SCALE GENOMIC DNA]</scope>
    <source>
        <strain evidence="3 4">S00245</strain>
    </source>
</reference>
<evidence type="ECO:0000259" key="2">
    <source>
        <dbReference type="Pfam" id="PF01757"/>
    </source>
</evidence>
<feature type="transmembrane region" description="Helical" evidence="1">
    <location>
        <begin position="252"/>
        <end position="269"/>
    </location>
</feature>
<dbReference type="EMBL" id="JACHLR010000009">
    <property type="protein sequence ID" value="MBB4858958.1"/>
    <property type="molecule type" value="Genomic_DNA"/>
</dbReference>
<sequence>MSAHYATPAGPMSSRHYGMDWLRIGAFALLILYHVGLVFSKWPYELKALRTFEWVAYPLLALNAWRLSLLFAISGYASAAVFARAGGTARFLRGRLARLGIPLLFGMAVIVPPQPWVWLTMAKGYDHSYLWFLAHDYFTFRNLDGIVVPSWMHLWFVVYLLAYTLVLGLLRLLPARARTWLHDTVERALEGWWLLPLGIGWIYLARRLPGGWTDNHDFVNDLHAHAAYLPMFLFGVLLRKSEGVRLAIARQWKLAAVLAVLGYLGVSAYEWSYPGDTPIPDQWQDPFRIARATQSWGAIIALFGIADRFWNREGRWRTTLAEAVFPFYIVHQSLILLIGYWLRALRPSPLVEFAALVLGTAAGSLAFYFAGRAIGPLRPLIGLKRTARRPQAPIETPPGEDAEGAPG</sequence>
<evidence type="ECO:0000313" key="4">
    <source>
        <dbReference type="Proteomes" id="UP000555448"/>
    </source>
</evidence>
<feature type="transmembrane region" description="Helical" evidence="1">
    <location>
        <begin position="99"/>
        <end position="119"/>
    </location>
</feature>
<feature type="transmembrane region" description="Helical" evidence="1">
    <location>
        <begin position="323"/>
        <end position="342"/>
    </location>
</feature>
<accession>A0A7W7KB72</accession>
<feature type="transmembrane region" description="Helical" evidence="1">
    <location>
        <begin position="21"/>
        <end position="44"/>
    </location>
</feature>